<gene>
    <name evidence="2" type="ORF">E4Z66_03595</name>
</gene>
<dbReference type="EMBL" id="SRKY01000001">
    <property type="protein sequence ID" value="THH38665.1"/>
    <property type="molecule type" value="Genomic_DNA"/>
</dbReference>
<sequence length="126" mass="14177">MEQATMNWARGLFRLWLVLSVFWIATLAVAMRPDLQWSQYTESYAQAEELARDLREGVTAESLTEAQAEAVLRAKEELFLRTDKKVQSSWSTITAFLAIGPGVAAGLFVIGFSLLWAFRGFRGQSK</sequence>
<proteinExistence type="predicted"/>
<evidence type="ECO:0000313" key="3">
    <source>
        <dbReference type="Proteomes" id="UP000306602"/>
    </source>
</evidence>
<evidence type="ECO:0000313" key="2">
    <source>
        <dbReference type="EMBL" id="THH38665.1"/>
    </source>
</evidence>
<dbReference type="AlphaFoldDB" id="A0A4S4NIF0"/>
<reference evidence="2 3" key="1">
    <citation type="submission" date="2019-04" db="EMBL/GenBank/DDBJ databases">
        <title>Shimia ponticola sp. nov., isolated from seawater.</title>
        <authorList>
            <person name="Kim Y.-O."/>
            <person name="Yoon J.-H."/>
        </authorList>
    </citation>
    <scope>NUCLEOTIDE SEQUENCE [LARGE SCALE GENOMIC DNA]</scope>
    <source>
        <strain evidence="2 3">MYP11</strain>
    </source>
</reference>
<keyword evidence="1" id="KW-1133">Transmembrane helix</keyword>
<evidence type="ECO:0008006" key="4">
    <source>
        <dbReference type="Google" id="ProtNLM"/>
    </source>
</evidence>
<keyword evidence="1" id="KW-0472">Membrane</keyword>
<keyword evidence="1" id="KW-0812">Transmembrane</keyword>
<dbReference type="OrthoDB" id="7861916at2"/>
<feature type="transmembrane region" description="Helical" evidence="1">
    <location>
        <begin position="93"/>
        <end position="118"/>
    </location>
</feature>
<dbReference type="RefSeq" id="WP_136461556.1">
    <property type="nucleotide sequence ID" value="NZ_SRKY01000001.1"/>
</dbReference>
<protein>
    <recommendedName>
        <fullName evidence="4">DUF2937 family protein</fullName>
    </recommendedName>
</protein>
<feature type="transmembrane region" description="Helical" evidence="1">
    <location>
        <begin position="12"/>
        <end position="31"/>
    </location>
</feature>
<dbReference type="Proteomes" id="UP000306602">
    <property type="component" value="Unassembled WGS sequence"/>
</dbReference>
<organism evidence="2 3">
    <name type="scientific">Aliishimia ponticola</name>
    <dbReference type="NCBI Taxonomy" id="2499833"/>
    <lineage>
        <taxon>Bacteria</taxon>
        <taxon>Pseudomonadati</taxon>
        <taxon>Pseudomonadota</taxon>
        <taxon>Alphaproteobacteria</taxon>
        <taxon>Rhodobacterales</taxon>
        <taxon>Paracoccaceae</taxon>
        <taxon>Aliishimia</taxon>
    </lineage>
</organism>
<accession>A0A4S4NIF0</accession>
<evidence type="ECO:0000256" key="1">
    <source>
        <dbReference type="SAM" id="Phobius"/>
    </source>
</evidence>
<keyword evidence="3" id="KW-1185">Reference proteome</keyword>
<name>A0A4S4NIF0_9RHOB</name>
<comment type="caution">
    <text evidence="2">The sequence shown here is derived from an EMBL/GenBank/DDBJ whole genome shotgun (WGS) entry which is preliminary data.</text>
</comment>